<feature type="transmembrane region" description="Helical" evidence="10">
    <location>
        <begin position="160"/>
        <end position="181"/>
    </location>
</feature>
<dbReference type="AlphaFoldDB" id="G0V5Z4"/>
<evidence type="ECO:0000259" key="11">
    <source>
        <dbReference type="Pfam" id="PF09335"/>
    </source>
</evidence>
<dbReference type="HOGENOM" id="CLU_041954_1_1_1"/>
<keyword evidence="9 10" id="KW-0472">Membrane</keyword>
<comment type="subcellular location">
    <subcellularLocation>
        <location evidence="2">Golgi apparatus membrane</location>
        <topology evidence="2">Multi-pass membrane protein</topology>
    </subcellularLocation>
</comment>
<feature type="transmembrane region" description="Helical" evidence="10">
    <location>
        <begin position="82"/>
        <end position="105"/>
    </location>
</feature>
<dbReference type="PANTHER" id="PTHR47549:SF1">
    <property type="entry name" value="GOLGI APPARATUS MEMBRANE PROTEIN TVP38"/>
    <property type="match status" value="1"/>
</dbReference>
<keyword evidence="13" id="KW-1185">Reference proteome</keyword>
<evidence type="ECO:0000256" key="9">
    <source>
        <dbReference type="ARBA" id="ARBA00023136"/>
    </source>
</evidence>
<keyword evidence="7 10" id="KW-1133">Transmembrane helix</keyword>
<evidence type="ECO:0000256" key="10">
    <source>
        <dbReference type="SAM" id="Phobius"/>
    </source>
</evidence>
<evidence type="ECO:0000256" key="2">
    <source>
        <dbReference type="ARBA" id="ARBA00004653"/>
    </source>
</evidence>
<evidence type="ECO:0000256" key="8">
    <source>
        <dbReference type="ARBA" id="ARBA00023034"/>
    </source>
</evidence>
<comment type="function">
    <text evidence="1">Golgi membrane protein involved in vesicular trafficking and spindle migration.</text>
</comment>
<dbReference type="OrthoDB" id="166803at2759"/>
<reference evidence="12 13" key="1">
    <citation type="journal article" date="2011" name="Proc. Natl. Acad. Sci. U.S.A.">
        <title>Evolutionary erosion of yeast sex chromosomes by mating-type switching accidents.</title>
        <authorList>
            <person name="Gordon J.L."/>
            <person name="Armisen D."/>
            <person name="Proux-Wera E."/>
            <person name="Oheigeartaigh S.S."/>
            <person name="Byrne K.P."/>
            <person name="Wolfe K.H."/>
        </authorList>
    </citation>
    <scope>NUCLEOTIDE SEQUENCE [LARGE SCALE GENOMIC DNA]</scope>
    <source>
        <strain evidence="13">ATCC 76901 / BCRC 22586 / CBS 4309 / NBRC 1992 / NRRL Y-12630</strain>
    </source>
</reference>
<sequence length="332" mass="37852">MNEDAQNNKADLNVGSRVDGMDEFDSYFQDIDNGNNMAGITNGDEFDNDFLDIYNLTPRQRIILNAKKMGYNLMKRFYALHLWQRALIIFLLICQIILIILFMVFHDAVLHKLLEVSNELEKKKSTQVVLLLLLFIVGFPPLIGYSFLSTSTGLLYGVSFHGWILLAVGSVCGSVASFYTFKTILHSRAEKLIHMNRRFEAFASILQENNSYLMLALLRLCPFPYSLTNGAIAAVYGVSVRNFTIANLITTPKLLVYLFIGSRIKKMAETDSTGSRLFDLLTIVVTMVLFMMTAWILYFRTKKRYMELKNQDRSDTNIPSLTSMNDPSSFEI</sequence>
<evidence type="ECO:0000256" key="5">
    <source>
        <dbReference type="ARBA" id="ARBA00020673"/>
    </source>
</evidence>
<evidence type="ECO:0000256" key="1">
    <source>
        <dbReference type="ARBA" id="ARBA00002978"/>
    </source>
</evidence>
<dbReference type="Pfam" id="PF09335">
    <property type="entry name" value="VTT_dom"/>
    <property type="match status" value="1"/>
</dbReference>
<dbReference type="OMA" id="KWQALET"/>
<dbReference type="KEGG" id="ncs:NCAS_0A03260"/>
<comment type="similarity">
    <text evidence="3">Belongs to the TVP38/TMEM64 family.</text>
</comment>
<name>G0V5Z4_NAUCA</name>
<dbReference type="GeneID" id="96900371"/>
<feature type="transmembrane region" description="Helical" evidence="10">
    <location>
        <begin position="243"/>
        <end position="260"/>
    </location>
</feature>
<gene>
    <name evidence="12" type="primary">NCAS0A03260</name>
    <name evidence="12" type="ordered locus">NCAS_0A03260</name>
</gene>
<reference key="2">
    <citation type="submission" date="2011-08" db="EMBL/GenBank/DDBJ databases">
        <title>Genome sequence of Naumovozyma castellii.</title>
        <authorList>
            <person name="Gordon J.L."/>
            <person name="Armisen D."/>
            <person name="Proux-Wera E."/>
            <person name="OhEigeartaigh S.S."/>
            <person name="Byrne K.P."/>
            <person name="Wolfe K.H."/>
        </authorList>
    </citation>
    <scope>NUCLEOTIDE SEQUENCE</scope>
    <source>
        <strain>Type strain:CBS 4309</strain>
    </source>
</reference>
<feature type="transmembrane region" description="Helical" evidence="10">
    <location>
        <begin position="126"/>
        <end position="148"/>
    </location>
</feature>
<organism evidence="12 13">
    <name type="scientific">Naumovozyma castellii</name>
    <name type="common">Yeast</name>
    <name type="synonym">Saccharomyces castellii</name>
    <dbReference type="NCBI Taxonomy" id="27288"/>
    <lineage>
        <taxon>Eukaryota</taxon>
        <taxon>Fungi</taxon>
        <taxon>Dikarya</taxon>
        <taxon>Ascomycota</taxon>
        <taxon>Saccharomycotina</taxon>
        <taxon>Saccharomycetes</taxon>
        <taxon>Saccharomycetales</taxon>
        <taxon>Saccharomycetaceae</taxon>
        <taxon>Naumovozyma</taxon>
    </lineage>
</organism>
<evidence type="ECO:0000256" key="7">
    <source>
        <dbReference type="ARBA" id="ARBA00022989"/>
    </source>
</evidence>
<dbReference type="FunCoup" id="G0V5Z4">
    <property type="interactions" value="133"/>
</dbReference>
<dbReference type="RefSeq" id="XP_003673273.1">
    <property type="nucleotide sequence ID" value="XM_003673225.1"/>
</dbReference>
<evidence type="ECO:0000313" key="12">
    <source>
        <dbReference type="EMBL" id="CCC66884.1"/>
    </source>
</evidence>
<evidence type="ECO:0000256" key="6">
    <source>
        <dbReference type="ARBA" id="ARBA00022692"/>
    </source>
</evidence>
<dbReference type="InterPro" id="IPR051076">
    <property type="entry name" value="Golgi_membrane_TVP38/TMEM64"/>
</dbReference>
<feature type="transmembrane region" description="Helical" evidence="10">
    <location>
        <begin position="280"/>
        <end position="299"/>
    </location>
</feature>
<dbReference type="EMBL" id="HE576752">
    <property type="protein sequence ID" value="CCC66884.1"/>
    <property type="molecule type" value="Genomic_DNA"/>
</dbReference>
<proteinExistence type="inferred from homology"/>
<feature type="domain" description="VTT" evidence="11">
    <location>
        <begin position="145"/>
        <end position="262"/>
    </location>
</feature>
<dbReference type="PANTHER" id="PTHR47549">
    <property type="entry name" value="GOLGI APPARATUS MEMBRANE PROTEIN TVP38-RELATED"/>
    <property type="match status" value="1"/>
</dbReference>
<keyword evidence="8" id="KW-0333">Golgi apparatus</keyword>
<dbReference type="GO" id="GO:0016192">
    <property type="term" value="P:vesicle-mediated transport"/>
    <property type="evidence" value="ECO:0007669"/>
    <property type="project" value="EnsemblFungi"/>
</dbReference>
<dbReference type="Proteomes" id="UP000001640">
    <property type="component" value="Chromosome 1"/>
</dbReference>
<dbReference type="eggNOG" id="KOG3140">
    <property type="taxonomic scope" value="Eukaryota"/>
</dbReference>
<evidence type="ECO:0000256" key="4">
    <source>
        <dbReference type="ARBA" id="ARBA00013533"/>
    </source>
</evidence>
<dbReference type="GO" id="GO:0000022">
    <property type="term" value="P:mitotic spindle elongation"/>
    <property type="evidence" value="ECO:0007669"/>
    <property type="project" value="EnsemblFungi"/>
</dbReference>
<dbReference type="GO" id="GO:0000139">
    <property type="term" value="C:Golgi membrane"/>
    <property type="evidence" value="ECO:0007669"/>
    <property type="project" value="UniProtKB-SubCell"/>
</dbReference>
<accession>G0V5Z4</accession>
<protein>
    <recommendedName>
        <fullName evidence="4">Golgi apparatus membrane protein TVP38</fullName>
    </recommendedName>
    <alternativeName>
        <fullName evidence="5">Golgi apparatus membrane protein tvp38</fullName>
    </alternativeName>
</protein>
<evidence type="ECO:0000313" key="13">
    <source>
        <dbReference type="Proteomes" id="UP000001640"/>
    </source>
</evidence>
<dbReference type="InParanoid" id="G0V5Z4"/>
<keyword evidence="6 10" id="KW-0812">Transmembrane</keyword>
<evidence type="ECO:0000256" key="3">
    <source>
        <dbReference type="ARBA" id="ARBA00008640"/>
    </source>
</evidence>
<dbReference type="InterPro" id="IPR032816">
    <property type="entry name" value="VTT_dom"/>
</dbReference>
<dbReference type="STRING" id="1064592.G0V5Z4"/>